<dbReference type="EMBL" id="FLQY01000246">
    <property type="protein sequence ID" value="SBT09342.1"/>
    <property type="molecule type" value="Genomic_DNA"/>
</dbReference>
<evidence type="ECO:0000259" key="2">
    <source>
        <dbReference type="Pfam" id="PF01370"/>
    </source>
</evidence>
<accession>A0A1A8XXG5</accession>
<dbReference type="PANTHER" id="PTHR43245">
    <property type="entry name" value="BIFUNCTIONAL POLYMYXIN RESISTANCE PROTEIN ARNA"/>
    <property type="match status" value="1"/>
</dbReference>
<dbReference type="GO" id="GO:0016757">
    <property type="term" value="F:glycosyltransferase activity"/>
    <property type="evidence" value="ECO:0007669"/>
    <property type="project" value="InterPro"/>
</dbReference>
<dbReference type="CDD" id="cd03808">
    <property type="entry name" value="GT4_CapM-like"/>
    <property type="match status" value="1"/>
</dbReference>
<dbReference type="InterPro" id="IPR001509">
    <property type="entry name" value="Epimerase_deHydtase"/>
</dbReference>
<dbReference type="Pfam" id="PF13579">
    <property type="entry name" value="Glyco_trans_4_4"/>
    <property type="match status" value="1"/>
</dbReference>
<sequence length="714" mass="78746">MHILVTGANGFVGDRLCAYLVEEGFRVRRTVRAHDGLPDTLELDESASIGALASALAGIDCVIHLAAAVHAMGKVDAELGSVYQETNVNWTRRLAQAACDAGVRRFVFVSSIKVCGETSSGGSLREEDAGHPTDAYALSKWTAEQELRRIEGNSDLEVVILRPPLVYGPGVRANFLALLSVVRTGLPLPFSRLKSKRSLIYLGNLAAALTACATDPRAAGQTFHISDYDSVRLPELVGGLSRAMGKQPRLFPCPTWLLKVAGIAIGKRQQIERLINDLEVDSTRIQRVLGWSPDFSFERGIQDTVDWYLRSSPTSKSTARRRGRHNDQVSVCQLCAVDFTLQHLLRPLIDGMRDSGWAVTSVCADGNYAQDMRRRGYQLHTVSISRNLFSVRSHLKAIWRIYKLCSGECFDVLHVHTPIAALLGRIAGKMAGVPLIIYTAHGFYFHDEMPWWKYRVFVCLERWSGWLADYLFTQSSEDAKTAIIERIALPAKVTAIGNGVCVDAFVPDPVNRGNVRAALGLPADAFVIGVVARLVREKGLVEFLEAAVALGSRFPHVHFLLVGERLPSDHNTSIERELRDARELLGARLIAPGYRADVAGLLGAMDLFCLPSYREGMPRSIIEAMTMELPVVATNIRGAREEVIPGKTGLLVPTRDATALTRALEALVSDPETSRQMGRAGRRRALNLYDERRVIERQVEIIRGLLRAKLEDGK</sequence>
<dbReference type="Pfam" id="PF00534">
    <property type="entry name" value="Glycos_transf_1"/>
    <property type="match status" value="1"/>
</dbReference>
<dbReference type="Proteomes" id="UP000199600">
    <property type="component" value="Unassembled WGS sequence"/>
</dbReference>
<dbReference type="InterPro" id="IPR050177">
    <property type="entry name" value="Lipid_A_modif_metabolic_enz"/>
</dbReference>
<keyword evidence="4" id="KW-0808">Transferase</keyword>
<protein>
    <submittedName>
        <fullName evidence="4">Glycosyl transferase, group 1 (Modular protein)</fullName>
    </submittedName>
</protein>
<proteinExistence type="predicted"/>
<dbReference type="Pfam" id="PF01370">
    <property type="entry name" value="Epimerase"/>
    <property type="match status" value="1"/>
</dbReference>
<dbReference type="SUPFAM" id="SSF51735">
    <property type="entry name" value="NAD(P)-binding Rossmann-fold domains"/>
    <property type="match status" value="1"/>
</dbReference>
<dbReference type="Gene3D" id="3.40.50.2000">
    <property type="entry name" value="Glycogen Phosphorylase B"/>
    <property type="match status" value="2"/>
</dbReference>
<feature type="domain" description="Glycosyl transferase family 1" evidence="1">
    <location>
        <begin position="514"/>
        <end position="684"/>
    </location>
</feature>
<feature type="domain" description="Glycosyltransferase subfamily 4-like N-terminal" evidence="3">
    <location>
        <begin position="346"/>
        <end position="499"/>
    </location>
</feature>
<reference evidence="4 5" key="1">
    <citation type="submission" date="2016-06" db="EMBL/GenBank/DDBJ databases">
        <authorList>
            <person name="Kjaerup R.B."/>
            <person name="Dalgaard T.S."/>
            <person name="Juul-Madsen H.R."/>
        </authorList>
    </citation>
    <scope>NUCLEOTIDE SEQUENCE [LARGE SCALE GENOMIC DNA]</scope>
    <source>
        <strain evidence="4">2</strain>
    </source>
</reference>
<dbReference type="PANTHER" id="PTHR43245:SF58">
    <property type="entry name" value="BLL5923 PROTEIN"/>
    <property type="match status" value="1"/>
</dbReference>
<evidence type="ECO:0000313" key="5">
    <source>
        <dbReference type="Proteomes" id="UP000199600"/>
    </source>
</evidence>
<dbReference type="InterPro" id="IPR036291">
    <property type="entry name" value="NAD(P)-bd_dom_sf"/>
</dbReference>
<dbReference type="SUPFAM" id="SSF53756">
    <property type="entry name" value="UDP-Glycosyltransferase/glycogen phosphorylase"/>
    <property type="match status" value="1"/>
</dbReference>
<dbReference type="InterPro" id="IPR028098">
    <property type="entry name" value="Glyco_trans_4-like_N"/>
</dbReference>
<evidence type="ECO:0000259" key="1">
    <source>
        <dbReference type="Pfam" id="PF00534"/>
    </source>
</evidence>
<dbReference type="AlphaFoldDB" id="A0A1A8XXG5"/>
<name>A0A1A8XXG5_9RHOO</name>
<dbReference type="InterPro" id="IPR001296">
    <property type="entry name" value="Glyco_trans_1"/>
</dbReference>
<keyword evidence="5" id="KW-1185">Reference proteome</keyword>
<dbReference type="RefSeq" id="WP_186411556.1">
    <property type="nucleotide sequence ID" value="NZ_FLQY01000246.1"/>
</dbReference>
<dbReference type="Gene3D" id="3.40.50.720">
    <property type="entry name" value="NAD(P)-binding Rossmann-like Domain"/>
    <property type="match status" value="1"/>
</dbReference>
<feature type="domain" description="NAD-dependent epimerase/dehydratase" evidence="2">
    <location>
        <begin position="3"/>
        <end position="223"/>
    </location>
</feature>
<gene>
    <name evidence="4" type="ORF">PROAA_320028</name>
</gene>
<evidence type="ECO:0000313" key="4">
    <source>
        <dbReference type="EMBL" id="SBT09342.1"/>
    </source>
</evidence>
<organism evidence="4 5">
    <name type="scientific">Candidatus Propionivibrio aalborgensis</name>
    <dbReference type="NCBI Taxonomy" id="1860101"/>
    <lineage>
        <taxon>Bacteria</taxon>
        <taxon>Pseudomonadati</taxon>
        <taxon>Pseudomonadota</taxon>
        <taxon>Betaproteobacteria</taxon>
        <taxon>Rhodocyclales</taxon>
        <taxon>Rhodocyclaceae</taxon>
        <taxon>Propionivibrio</taxon>
    </lineage>
</organism>
<evidence type="ECO:0000259" key="3">
    <source>
        <dbReference type="Pfam" id="PF13579"/>
    </source>
</evidence>